<name>A0A816VT57_BRANA</name>
<dbReference type="Gene3D" id="3.40.50.720">
    <property type="entry name" value="NAD(P)-binding Rossmann-like Domain"/>
    <property type="match status" value="1"/>
</dbReference>
<evidence type="ECO:0000256" key="1">
    <source>
        <dbReference type="ARBA" id="ARBA00022857"/>
    </source>
</evidence>
<evidence type="ECO:0000256" key="2">
    <source>
        <dbReference type="ARBA" id="ARBA00023002"/>
    </source>
</evidence>
<dbReference type="CDD" id="cd08958">
    <property type="entry name" value="FR_SDR_e"/>
    <property type="match status" value="1"/>
</dbReference>
<accession>A0A816VT57</accession>
<dbReference type="PANTHER" id="PTHR10366">
    <property type="entry name" value="NAD DEPENDENT EPIMERASE/DEHYDRATASE"/>
    <property type="match status" value="1"/>
</dbReference>
<dbReference type="GO" id="GO:0016491">
    <property type="term" value="F:oxidoreductase activity"/>
    <property type="evidence" value="ECO:0007669"/>
    <property type="project" value="UniProtKB-KW"/>
</dbReference>
<dbReference type="Pfam" id="PF01370">
    <property type="entry name" value="Epimerase"/>
    <property type="match status" value="1"/>
</dbReference>
<dbReference type="Proteomes" id="UP001295469">
    <property type="component" value="Chromosome A03"/>
</dbReference>
<keyword evidence="2" id="KW-0560">Oxidoreductase</keyword>
<dbReference type="FunFam" id="3.40.50.720:FF:000597">
    <property type="entry name" value="Dihydroflavonol 4-reductase"/>
    <property type="match status" value="1"/>
</dbReference>
<dbReference type="InterPro" id="IPR001509">
    <property type="entry name" value="Epimerase_deHydtase"/>
</dbReference>
<organism evidence="4">
    <name type="scientific">Brassica napus</name>
    <name type="common">Rape</name>
    <dbReference type="NCBI Taxonomy" id="3708"/>
    <lineage>
        <taxon>Eukaryota</taxon>
        <taxon>Viridiplantae</taxon>
        <taxon>Streptophyta</taxon>
        <taxon>Embryophyta</taxon>
        <taxon>Tracheophyta</taxon>
        <taxon>Spermatophyta</taxon>
        <taxon>Magnoliopsida</taxon>
        <taxon>eudicotyledons</taxon>
        <taxon>Gunneridae</taxon>
        <taxon>Pentapetalae</taxon>
        <taxon>rosids</taxon>
        <taxon>malvids</taxon>
        <taxon>Brassicales</taxon>
        <taxon>Brassicaceae</taxon>
        <taxon>Brassiceae</taxon>
        <taxon>Brassica</taxon>
    </lineage>
</organism>
<dbReference type="AlphaFoldDB" id="A0A816VT57"/>
<dbReference type="InterPro" id="IPR036291">
    <property type="entry name" value="NAD(P)-bd_dom_sf"/>
</dbReference>
<evidence type="ECO:0000313" key="4">
    <source>
        <dbReference type="EMBL" id="CAF2131603.1"/>
    </source>
</evidence>
<protein>
    <submittedName>
        <fullName evidence="4">(rape) hypothetical protein</fullName>
    </submittedName>
</protein>
<feature type="non-terminal residue" evidence="4">
    <location>
        <position position="370"/>
    </location>
</feature>
<evidence type="ECO:0000259" key="3">
    <source>
        <dbReference type="Pfam" id="PF01370"/>
    </source>
</evidence>
<dbReference type="EMBL" id="HG994357">
    <property type="protein sequence ID" value="CAF2131603.1"/>
    <property type="molecule type" value="Genomic_DNA"/>
</dbReference>
<dbReference type="PANTHER" id="PTHR10366:SF628">
    <property type="entry name" value="NAD(P)-BINDING ROSSMANN-FOLD SUPERFAMILY PROTEIN"/>
    <property type="match status" value="1"/>
</dbReference>
<feature type="domain" description="NAD-dependent epimerase/dehydratase" evidence="3">
    <location>
        <begin position="29"/>
        <end position="284"/>
    </location>
</feature>
<dbReference type="InterPro" id="IPR050425">
    <property type="entry name" value="NAD(P)_dehydrat-like"/>
</dbReference>
<keyword evidence="1" id="KW-0521">NADP</keyword>
<gene>
    <name evidence="4" type="ORF">DARMORV10_A03P57160.1</name>
</gene>
<dbReference type="SUPFAM" id="SSF51735">
    <property type="entry name" value="NAD(P)-binding Rossmann-fold domains"/>
    <property type="match status" value="1"/>
</dbReference>
<sequence length="370" mass="41684">SLNSLWHLERKARETMELNGEEGKATTYCVTGASGYIGSWLVKSLLERGYTVHATLRDLAKSQYFQSKWRGNERLRIFRSDLQDGGSFDDAVKGCDGVFHVAASMEFDISPDQVNLESYVQSKVIDPAIKGVRNVLGSCLKSNSVKRVVFTSSISTLTAKDENERWRSIVDETCKTPIDHVLKTKASGWVYVLSKLVSEEEAFRYAKESGMDLVSVITTTVSGPFCTPSLPSSLQVLLSPITGESKLFGILSAVNKRMGSIGLVHIEDICMAHLFLMEEPKAEGQYICCVDNIDMHELMLNHFSKEYLCKVHKLDDDLEERQSLMKPMISSKKLKDLGFEYKYSIDEIIRQTIDASISFRFPTLDHKLKY</sequence>
<reference evidence="4" key="1">
    <citation type="submission" date="2021-01" db="EMBL/GenBank/DDBJ databases">
        <authorList>
            <consortium name="Genoscope - CEA"/>
            <person name="William W."/>
        </authorList>
    </citation>
    <scope>NUCLEOTIDE SEQUENCE</scope>
</reference>
<proteinExistence type="predicted"/>